<proteinExistence type="inferred from homology"/>
<keyword evidence="4" id="KW-0732">Signal</keyword>
<keyword evidence="3 7" id="KW-0812">Transmembrane</keyword>
<evidence type="ECO:0000256" key="8">
    <source>
        <dbReference type="SAM" id="Coils"/>
    </source>
</evidence>
<evidence type="ECO:0000256" key="4">
    <source>
        <dbReference type="ARBA" id="ARBA00022729"/>
    </source>
</evidence>
<reference evidence="11" key="1">
    <citation type="journal article" date="2020" name="bioRxiv">
        <title>Comparative genomics of Chlamydomonas.</title>
        <authorList>
            <person name="Craig R.J."/>
            <person name="Hasan A.R."/>
            <person name="Ness R.W."/>
            <person name="Keightley P.D."/>
        </authorList>
    </citation>
    <scope>NUCLEOTIDE SEQUENCE</scope>
    <source>
        <strain evidence="11">CCAP 11/173</strain>
    </source>
</reference>
<comment type="subcellular location">
    <subcellularLocation>
        <location evidence="1 7">Membrane</location>
        <topology evidence="1 7">Single-pass type I membrane protein</topology>
    </subcellularLocation>
</comment>
<dbReference type="InterPro" id="IPR015720">
    <property type="entry name" value="Emp24-like"/>
</dbReference>
<comment type="caution">
    <text evidence="11">The sequence shown here is derived from an EMBL/GenBank/DDBJ whole genome shotgun (WGS) entry which is preliminary data.</text>
</comment>
<dbReference type="PROSITE" id="PS50866">
    <property type="entry name" value="GOLD"/>
    <property type="match status" value="1"/>
</dbReference>
<accession>A0A835WN87</accession>
<keyword evidence="12" id="KW-1185">Reference proteome</keyword>
<evidence type="ECO:0000256" key="6">
    <source>
        <dbReference type="ARBA" id="ARBA00023136"/>
    </source>
</evidence>
<dbReference type="EMBL" id="JAEHOD010000011">
    <property type="protein sequence ID" value="KAG2450333.1"/>
    <property type="molecule type" value="Genomic_DNA"/>
</dbReference>
<dbReference type="OrthoDB" id="1929172at2759"/>
<evidence type="ECO:0000259" key="10">
    <source>
        <dbReference type="PROSITE" id="PS50866"/>
    </source>
</evidence>
<dbReference type="InterPro" id="IPR009038">
    <property type="entry name" value="GOLD_dom"/>
</dbReference>
<sequence>MQSQIKCVYEEINNNVIVVGEYKAFNKENADQGITVSVKVEDPHGITLHESSGNVNGQFAFTSKQAGEYKACFSVSDIQIAYQTKLKVDWRTGVAATDWNAIAKKEHLDALTVELRKLEDNIREVYSEMLMLQQREQEMRNISEEINTRVAWFSIASLGVCVASAVVQLWYLRRFFKRKKLL</sequence>
<organism evidence="11 12">
    <name type="scientific">Chlamydomonas schloesseri</name>
    <dbReference type="NCBI Taxonomy" id="2026947"/>
    <lineage>
        <taxon>Eukaryota</taxon>
        <taxon>Viridiplantae</taxon>
        <taxon>Chlorophyta</taxon>
        <taxon>core chlorophytes</taxon>
        <taxon>Chlorophyceae</taxon>
        <taxon>CS clade</taxon>
        <taxon>Chlamydomonadales</taxon>
        <taxon>Chlamydomonadaceae</taxon>
        <taxon>Chlamydomonas</taxon>
    </lineage>
</organism>
<evidence type="ECO:0000256" key="1">
    <source>
        <dbReference type="ARBA" id="ARBA00004479"/>
    </source>
</evidence>
<dbReference type="SMART" id="SM01190">
    <property type="entry name" value="EMP24_GP25L"/>
    <property type="match status" value="1"/>
</dbReference>
<evidence type="ECO:0000313" key="12">
    <source>
        <dbReference type="Proteomes" id="UP000613740"/>
    </source>
</evidence>
<evidence type="ECO:0000256" key="3">
    <source>
        <dbReference type="ARBA" id="ARBA00022692"/>
    </source>
</evidence>
<evidence type="ECO:0000256" key="9">
    <source>
        <dbReference type="SAM" id="Phobius"/>
    </source>
</evidence>
<keyword evidence="5 9" id="KW-1133">Transmembrane helix</keyword>
<evidence type="ECO:0000313" key="11">
    <source>
        <dbReference type="EMBL" id="KAG2450333.1"/>
    </source>
</evidence>
<feature type="coiled-coil region" evidence="8">
    <location>
        <begin position="101"/>
        <end position="135"/>
    </location>
</feature>
<evidence type="ECO:0000256" key="2">
    <source>
        <dbReference type="ARBA" id="ARBA00007104"/>
    </source>
</evidence>
<evidence type="ECO:0000256" key="7">
    <source>
        <dbReference type="RuleBase" id="RU003827"/>
    </source>
</evidence>
<dbReference type="PANTHER" id="PTHR22811">
    <property type="entry name" value="TRANSMEMBRANE EMP24 DOMAIN-CONTAINING PROTEIN"/>
    <property type="match status" value="1"/>
</dbReference>
<keyword evidence="8" id="KW-0175">Coiled coil</keyword>
<protein>
    <recommendedName>
        <fullName evidence="10">GOLD domain-containing protein</fullName>
    </recommendedName>
</protein>
<dbReference type="Pfam" id="PF01105">
    <property type="entry name" value="EMP24_GP25L"/>
    <property type="match status" value="1"/>
</dbReference>
<feature type="domain" description="GOLD" evidence="10">
    <location>
        <begin position="5"/>
        <end position="94"/>
    </location>
</feature>
<comment type="similarity">
    <text evidence="2 7">Belongs to the EMP24/GP25L family.</text>
</comment>
<gene>
    <name evidence="11" type="ORF">HYH02_004838</name>
</gene>
<dbReference type="Proteomes" id="UP000613740">
    <property type="component" value="Unassembled WGS sequence"/>
</dbReference>
<evidence type="ECO:0000256" key="5">
    <source>
        <dbReference type="ARBA" id="ARBA00022989"/>
    </source>
</evidence>
<name>A0A835WN87_9CHLO</name>
<dbReference type="GO" id="GO:0016020">
    <property type="term" value="C:membrane"/>
    <property type="evidence" value="ECO:0007669"/>
    <property type="project" value="UniProtKB-SubCell"/>
</dbReference>
<feature type="transmembrane region" description="Helical" evidence="9">
    <location>
        <begin position="150"/>
        <end position="172"/>
    </location>
</feature>
<keyword evidence="6 9" id="KW-0472">Membrane</keyword>
<dbReference type="AlphaFoldDB" id="A0A835WN87"/>